<accession>A0ABY6IHB6</accession>
<feature type="compositionally biased region" description="Gly residues" evidence="1">
    <location>
        <begin position="1"/>
        <end position="10"/>
    </location>
</feature>
<dbReference type="Proteomes" id="UP001163878">
    <property type="component" value="Chromosome"/>
</dbReference>
<evidence type="ECO:0000256" key="1">
    <source>
        <dbReference type="SAM" id="MobiDB-lite"/>
    </source>
</evidence>
<sequence>MGRGGRGGPPGRRAAGPGLHR</sequence>
<protein>
    <submittedName>
        <fullName evidence="2">Uncharacterized protein</fullName>
    </submittedName>
</protein>
<organism evidence="2 3">
    <name type="scientific">Streptomyces peucetius</name>
    <dbReference type="NCBI Taxonomy" id="1950"/>
    <lineage>
        <taxon>Bacteria</taxon>
        <taxon>Bacillati</taxon>
        <taxon>Actinomycetota</taxon>
        <taxon>Actinomycetes</taxon>
        <taxon>Kitasatosporales</taxon>
        <taxon>Streptomycetaceae</taxon>
        <taxon>Streptomyces</taxon>
    </lineage>
</organism>
<feature type="compositionally biased region" description="Low complexity" evidence="1">
    <location>
        <begin position="11"/>
        <end position="21"/>
    </location>
</feature>
<dbReference type="EMBL" id="CP107567">
    <property type="protein sequence ID" value="UYQ66402.1"/>
    <property type="molecule type" value="Genomic_DNA"/>
</dbReference>
<evidence type="ECO:0000313" key="2">
    <source>
        <dbReference type="EMBL" id="UYQ66402.1"/>
    </source>
</evidence>
<feature type="region of interest" description="Disordered" evidence="1">
    <location>
        <begin position="1"/>
        <end position="21"/>
    </location>
</feature>
<evidence type="ECO:0000313" key="3">
    <source>
        <dbReference type="Proteomes" id="UP001163878"/>
    </source>
</evidence>
<proteinExistence type="predicted"/>
<gene>
    <name evidence="2" type="ORF">OGH68_05605</name>
</gene>
<reference evidence="2" key="1">
    <citation type="submission" date="2022-10" db="EMBL/GenBank/DDBJ databases">
        <title>Cytochrome P450 Catalyzes Benzene Ring Formation in the Biosynthesis of Trialkyl-Substituted Aromatic Polyketides.</title>
        <authorList>
            <person name="Zhao E."/>
            <person name="Ge H."/>
        </authorList>
    </citation>
    <scope>NUCLEOTIDE SEQUENCE</scope>
    <source>
        <strain evidence="2">NA0869</strain>
    </source>
</reference>
<keyword evidence="3" id="KW-1185">Reference proteome</keyword>
<name>A0ABY6IHB6_STRPE</name>